<keyword evidence="5" id="KW-0472">Membrane</keyword>
<organism evidence="6 7">
    <name type="scientific">Kozakia baliensis</name>
    <dbReference type="NCBI Taxonomy" id="153496"/>
    <lineage>
        <taxon>Bacteria</taxon>
        <taxon>Pseudomonadati</taxon>
        <taxon>Pseudomonadota</taxon>
        <taxon>Alphaproteobacteria</taxon>
        <taxon>Acetobacterales</taxon>
        <taxon>Acetobacteraceae</taxon>
        <taxon>Kozakia</taxon>
    </lineage>
</organism>
<dbReference type="EMBL" id="CP014677">
    <property type="protein sequence ID" value="AOX18774.1"/>
    <property type="molecule type" value="Genomic_DNA"/>
</dbReference>
<evidence type="ECO:0000256" key="3">
    <source>
        <dbReference type="ARBA" id="ARBA00022692"/>
    </source>
</evidence>
<evidence type="ECO:0000313" key="6">
    <source>
        <dbReference type="EMBL" id="AOX18774.1"/>
    </source>
</evidence>
<dbReference type="InterPro" id="IPR016174">
    <property type="entry name" value="Di-haem_cyt_TM"/>
</dbReference>
<geneLocation type="plasmid" evidence="7">
    <name>pkb14400_3</name>
</geneLocation>
<dbReference type="GO" id="GO:0020037">
    <property type="term" value="F:heme binding"/>
    <property type="evidence" value="ECO:0007669"/>
    <property type="project" value="TreeGrafter"/>
</dbReference>
<dbReference type="Proteomes" id="UP000179145">
    <property type="component" value="Plasmid pKB14400_3"/>
</dbReference>
<keyword evidence="6" id="KW-0614">Plasmid</keyword>
<evidence type="ECO:0000256" key="4">
    <source>
        <dbReference type="ARBA" id="ARBA00022989"/>
    </source>
</evidence>
<accession>A0A1D8UYR8</accession>
<dbReference type="Gene3D" id="1.20.950.20">
    <property type="entry name" value="Transmembrane di-heme cytochromes, Chain C"/>
    <property type="match status" value="1"/>
</dbReference>
<dbReference type="PANTHER" id="PTHR30485">
    <property type="entry name" value="NI/FE-HYDROGENASE 1 B-TYPE CYTOCHROME SUBUNIT"/>
    <property type="match status" value="1"/>
</dbReference>
<dbReference type="Pfam" id="PF01292">
    <property type="entry name" value="Ni_hydr_CYTB"/>
    <property type="match status" value="1"/>
</dbReference>
<dbReference type="AlphaFoldDB" id="A0A1D8UYR8"/>
<keyword evidence="2" id="KW-1003">Cell membrane</keyword>
<evidence type="ECO:0000256" key="1">
    <source>
        <dbReference type="ARBA" id="ARBA00004651"/>
    </source>
</evidence>
<sequence>MLRLRRTPSPIIRITHWIGALSMLVMIGSGWQIYNASPILPFTFPAWATLGGWLGGGIAWHFAAMWTLIGSGAIYLIYGFVSGHFRRDLRPQEPQAVWRDVRLALRFRLAHTPGRYNAVQRLLYTAVLIVAVLTVTSGLSIWKPVQLGWLTWLFGGYDIARRMHFAMMTLIVAFLIVHIALTLIVPSTLFGMVFGRRPIASESETAR</sequence>
<dbReference type="OrthoDB" id="9781740at2"/>
<dbReference type="GO" id="GO:0009055">
    <property type="term" value="F:electron transfer activity"/>
    <property type="evidence" value="ECO:0007669"/>
    <property type="project" value="InterPro"/>
</dbReference>
<dbReference type="PANTHER" id="PTHR30485:SF1">
    <property type="entry name" value="CYTOCHROME YDHU-RELATED"/>
    <property type="match status" value="1"/>
</dbReference>
<dbReference type="SUPFAM" id="SSF81342">
    <property type="entry name" value="Transmembrane di-heme cytochromes"/>
    <property type="match status" value="1"/>
</dbReference>
<dbReference type="InterPro" id="IPR051542">
    <property type="entry name" value="Hydrogenase_cytochrome"/>
</dbReference>
<gene>
    <name evidence="6" type="ORF">A0U89_15860</name>
</gene>
<dbReference type="RefSeq" id="WP_070404215.1">
    <property type="nucleotide sequence ID" value="NZ_BJVW01000030.1"/>
</dbReference>
<reference evidence="6 7" key="1">
    <citation type="journal article" date="2016" name="Microb. Cell Fact.">
        <title>Dissection of exopolysaccharide biosynthesis in Kozakia baliensis.</title>
        <authorList>
            <person name="Brandt J.U."/>
            <person name="Jakob F."/>
            <person name="Behr J."/>
            <person name="Geissler A.J."/>
            <person name="Vogel R.F."/>
        </authorList>
    </citation>
    <scope>NUCLEOTIDE SEQUENCE [LARGE SCALE GENOMIC DNA]</scope>
    <source>
        <strain evidence="6 7">DSM 14400</strain>
        <plasmid evidence="7">Plasmid pkb14400_3</plasmid>
    </source>
</reference>
<dbReference type="InterPro" id="IPR011577">
    <property type="entry name" value="Cyt_b561_bac/Ni-Hgenase"/>
</dbReference>
<dbReference type="GO" id="GO:0005886">
    <property type="term" value="C:plasma membrane"/>
    <property type="evidence" value="ECO:0007669"/>
    <property type="project" value="UniProtKB-SubCell"/>
</dbReference>
<proteinExistence type="predicted"/>
<dbReference type="KEGG" id="kba:A0U89_15860"/>
<evidence type="ECO:0000256" key="5">
    <source>
        <dbReference type="ARBA" id="ARBA00023136"/>
    </source>
</evidence>
<dbReference type="GO" id="GO:0022904">
    <property type="term" value="P:respiratory electron transport chain"/>
    <property type="evidence" value="ECO:0007669"/>
    <property type="project" value="InterPro"/>
</dbReference>
<keyword evidence="3" id="KW-0812">Transmembrane</keyword>
<comment type="subcellular location">
    <subcellularLocation>
        <location evidence="1">Cell membrane</location>
        <topology evidence="1">Multi-pass membrane protein</topology>
    </subcellularLocation>
</comment>
<keyword evidence="7" id="KW-1185">Reference proteome</keyword>
<keyword evidence="4" id="KW-1133">Transmembrane helix</keyword>
<name>A0A1D8UYR8_9PROT</name>
<evidence type="ECO:0000313" key="7">
    <source>
        <dbReference type="Proteomes" id="UP000179145"/>
    </source>
</evidence>
<protein>
    <submittedName>
        <fullName evidence="6">Thioredoxin reductase</fullName>
    </submittedName>
</protein>
<evidence type="ECO:0000256" key="2">
    <source>
        <dbReference type="ARBA" id="ARBA00022475"/>
    </source>
</evidence>